<feature type="compositionally biased region" description="Basic and acidic residues" evidence="1">
    <location>
        <begin position="23"/>
        <end position="37"/>
    </location>
</feature>
<feature type="region of interest" description="Disordered" evidence="1">
    <location>
        <begin position="23"/>
        <end position="56"/>
    </location>
</feature>
<evidence type="ECO:0000313" key="3">
    <source>
        <dbReference type="Proteomes" id="UP000054047"/>
    </source>
</evidence>
<accession>A0A0C2GSP9</accession>
<proteinExistence type="predicted"/>
<reference evidence="2 3" key="1">
    <citation type="submission" date="2013-12" db="EMBL/GenBank/DDBJ databases">
        <title>Draft genome of the parsitic nematode Ancylostoma duodenale.</title>
        <authorList>
            <person name="Mitreva M."/>
        </authorList>
    </citation>
    <scope>NUCLEOTIDE SEQUENCE [LARGE SCALE GENOMIC DNA]</scope>
    <source>
        <strain evidence="2 3">Zhejiang</strain>
    </source>
</reference>
<evidence type="ECO:0000256" key="1">
    <source>
        <dbReference type="SAM" id="MobiDB-lite"/>
    </source>
</evidence>
<sequence length="95" mass="10645">MVSTPVSTASTFDAQMMQLAFDHAIENELSQEKREPPSTDDDSGESFSKKEEAMSKGDIECDALTYDGIIHKERLKKFPASYYHIEEMNKGPGKP</sequence>
<protein>
    <submittedName>
        <fullName evidence="2">Uncharacterized protein</fullName>
    </submittedName>
</protein>
<gene>
    <name evidence="2" type="ORF">ANCDUO_09623</name>
</gene>
<keyword evidence="3" id="KW-1185">Reference proteome</keyword>
<dbReference type="AlphaFoldDB" id="A0A0C2GSP9"/>
<dbReference type="OrthoDB" id="5830383at2759"/>
<feature type="compositionally biased region" description="Basic and acidic residues" evidence="1">
    <location>
        <begin position="47"/>
        <end position="56"/>
    </location>
</feature>
<name>A0A0C2GSP9_9BILA</name>
<organism evidence="2 3">
    <name type="scientific">Ancylostoma duodenale</name>
    <dbReference type="NCBI Taxonomy" id="51022"/>
    <lineage>
        <taxon>Eukaryota</taxon>
        <taxon>Metazoa</taxon>
        <taxon>Ecdysozoa</taxon>
        <taxon>Nematoda</taxon>
        <taxon>Chromadorea</taxon>
        <taxon>Rhabditida</taxon>
        <taxon>Rhabditina</taxon>
        <taxon>Rhabditomorpha</taxon>
        <taxon>Strongyloidea</taxon>
        <taxon>Ancylostomatidae</taxon>
        <taxon>Ancylostomatinae</taxon>
        <taxon>Ancylostoma</taxon>
    </lineage>
</organism>
<dbReference type="Proteomes" id="UP000054047">
    <property type="component" value="Unassembled WGS sequence"/>
</dbReference>
<evidence type="ECO:0000313" key="2">
    <source>
        <dbReference type="EMBL" id="KIH60131.1"/>
    </source>
</evidence>
<dbReference type="EMBL" id="KN731255">
    <property type="protein sequence ID" value="KIH60131.1"/>
    <property type="molecule type" value="Genomic_DNA"/>
</dbReference>